<dbReference type="OMA" id="SHVHENQ"/>
<proteinExistence type="inferred from homology"/>
<dbReference type="GO" id="GO:0005774">
    <property type="term" value="C:vacuolar membrane"/>
    <property type="evidence" value="ECO:0007669"/>
    <property type="project" value="UniProtKB-SubCell"/>
</dbReference>
<comment type="catalytic activity">
    <reaction evidence="8">
        <text>Fe(2+)(in) = Fe(2+)(out)</text>
        <dbReference type="Rhea" id="RHEA:28486"/>
        <dbReference type="ChEBI" id="CHEBI:29033"/>
    </reaction>
    <physiologicalReaction direction="left-to-right" evidence="8">
        <dbReference type="Rhea" id="RHEA:28487"/>
    </physiologicalReaction>
</comment>
<keyword evidence="6 9" id="KW-1133">Transmembrane helix</keyword>
<feature type="signal peptide" evidence="10">
    <location>
        <begin position="1"/>
        <end position="23"/>
    </location>
</feature>
<comment type="subcellular location">
    <subcellularLocation>
        <location evidence="1">Vacuole membrane</location>
        <topology evidence="1">Multi-pass membrane protein</topology>
    </subcellularLocation>
</comment>
<keyword evidence="4" id="KW-0926">Vacuole</keyword>
<keyword evidence="3" id="KW-0406">Ion transport</keyword>
<feature type="transmembrane region" description="Helical" evidence="9">
    <location>
        <begin position="200"/>
        <end position="218"/>
    </location>
</feature>
<dbReference type="GO" id="GO:0030026">
    <property type="term" value="P:intracellular manganese ion homeostasis"/>
    <property type="evidence" value="ECO:0007669"/>
    <property type="project" value="InterPro"/>
</dbReference>
<protein>
    <submittedName>
        <fullName evidence="11">Uncharacterized protein</fullName>
    </submittedName>
</protein>
<dbReference type="RefSeq" id="XP_005846530.1">
    <property type="nucleotide sequence ID" value="XM_005846468.1"/>
</dbReference>
<evidence type="ECO:0000256" key="7">
    <source>
        <dbReference type="ARBA" id="ARBA00023136"/>
    </source>
</evidence>
<feature type="transmembrane region" description="Helical" evidence="9">
    <location>
        <begin position="143"/>
        <end position="161"/>
    </location>
</feature>
<dbReference type="GO" id="GO:0005384">
    <property type="term" value="F:manganese ion transmembrane transporter activity"/>
    <property type="evidence" value="ECO:0007669"/>
    <property type="project" value="InterPro"/>
</dbReference>
<name>E1ZJ20_CHLVA</name>
<dbReference type="FunCoup" id="E1ZJ20">
    <property type="interactions" value="9"/>
</dbReference>
<organism evidence="12">
    <name type="scientific">Chlorella variabilis</name>
    <name type="common">Green alga</name>
    <dbReference type="NCBI Taxonomy" id="554065"/>
    <lineage>
        <taxon>Eukaryota</taxon>
        <taxon>Viridiplantae</taxon>
        <taxon>Chlorophyta</taxon>
        <taxon>core chlorophytes</taxon>
        <taxon>Trebouxiophyceae</taxon>
        <taxon>Chlorellales</taxon>
        <taxon>Chlorellaceae</taxon>
        <taxon>Chlorella clade</taxon>
        <taxon>Chlorella</taxon>
    </lineage>
</organism>
<dbReference type="InterPro" id="IPR008217">
    <property type="entry name" value="Ccc1_fam"/>
</dbReference>
<dbReference type="InParanoid" id="E1ZJ20"/>
<sequence>HHSHRAPWLRAFVLGANDGLVSTSSLLMGVGAASSPAPLDPAWPLAPAGLVGGALSMAVGEYISVSSQRDAEAADVEQERLEQLKGAEAQLEELSQIYEGRGLPPHLARSYVAEVLTEKDVVRAHARDELGIDVDQLARPVQAAVVSAITFSLGAGIPLLAACCVRMAVVLASTTVGLAGFGSLAAWLGGAHKMQAAARVVLGGWAAMGLTFGIGTLFEAA</sequence>
<feature type="transmembrane region" description="Helical" evidence="9">
    <location>
        <begin position="167"/>
        <end position="188"/>
    </location>
</feature>
<dbReference type="CDD" id="cd02432">
    <property type="entry name" value="Nodulin-21_like_1"/>
    <property type="match status" value="1"/>
</dbReference>
<dbReference type="OrthoDB" id="509862at2759"/>
<dbReference type="eggNOG" id="KOG4473">
    <property type="taxonomic scope" value="Eukaryota"/>
</dbReference>
<dbReference type="EMBL" id="GL433848">
    <property type="protein sequence ID" value="EFN54428.1"/>
    <property type="molecule type" value="Genomic_DNA"/>
</dbReference>
<feature type="non-terminal residue" evidence="11">
    <location>
        <position position="1"/>
    </location>
</feature>
<evidence type="ECO:0000256" key="1">
    <source>
        <dbReference type="ARBA" id="ARBA00004128"/>
    </source>
</evidence>
<dbReference type="STRING" id="554065.E1ZJ20"/>
<dbReference type="AlphaFoldDB" id="E1ZJ20"/>
<evidence type="ECO:0000256" key="5">
    <source>
        <dbReference type="ARBA" id="ARBA00022692"/>
    </source>
</evidence>
<dbReference type="Proteomes" id="UP000008141">
    <property type="component" value="Unassembled WGS sequence"/>
</dbReference>
<evidence type="ECO:0000256" key="9">
    <source>
        <dbReference type="SAM" id="Phobius"/>
    </source>
</evidence>
<keyword evidence="5 9" id="KW-0812">Transmembrane</keyword>
<dbReference type="PANTHER" id="PTHR31851">
    <property type="entry name" value="FE(2+)/MN(2+) TRANSPORTER PCL1"/>
    <property type="match status" value="1"/>
</dbReference>
<feature type="chain" id="PRO_5005672906" evidence="10">
    <location>
        <begin position="24"/>
        <end position="221"/>
    </location>
</feature>
<evidence type="ECO:0000256" key="4">
    <source>
        <dbReference type="ARBA" id="ARBA00022554"/>
    </source>
</evidence>
<comment type="similarity">
    <text evidence="2">Belongs to the CCC1 family.</text>
</comment>
<evidence type="ECO:0000256" key="6">
    <source>
        <dbReference type="ARBA" id="ARBA00022989"/>
    </source>
</evidence>
<evidence type="ECO:0000313" key="11">
    <source>
        <dbReference type="EMBL" id="EFN54428.1"/>
    </source>
</evidence>
<evidence type="ECO:0000256" key="3">
    <source>
        <dbReference type="ARBA" id="ARBA00022496"/>
    </source>
</evidence>
<evidence type="ECO:0000256" key="10">
    <source>
        <dbReference type="SAM" id="SignalP"/>
    </source>
</evidence>
<keyword evidence="12" id="KW-1185">Reference proteome</keyword>
<evidence type="ECO:0000313" key="12">
    <source>
        <dbReference type="Proteomes" id="UP000008141"/>
    </source>
</evidence>
<dbReference type="GeneID" id="17353853"/>
<keyword evidence="3" id="KW-0408">Iron</keyword>
<dbReference type="Pfam" id="PF01988">
    <property type="entry name" value="VIT1"/>
    <property type="match status" value="1"/>
</dbReference>
<dbReference type="GO" id="GO:0006826">
    <property type="term" value="P:iron ion transport"/>
    <property type="evidence" value="ECO:0007669"/>
    <property type="project" value="UniProtKB-KW"/>
</dbReference>
<dbReference type="KEGG" id="cvr:CHLNCDRAFT_25013"/>
<evidence type="ECO:0000256" key="8">
    <source>
        <dbReference type="ARBA" id="ARBA00044464"/>
    </source>
</evidence>
<gene>
    <name evidence="11" type="ORF">CHLNCDRAFT_25013</name>
</gene>
<evidence type="ECO:0000256" key="2">
    <source>
        <dbReference type="ARBA" id="ARBA00007049"/>
    </source>
</evidence>
<keyword evidence="10" id="KW-0732">Signal</keyword>
<keyword evidence="3" id="KW-0813">Transport</keyword>
<reference evidence="11 12" key="1">
    <citation type="journal article" date="2010" name="Plant Cell">
        <title>The Chlorella variabilis NC64A genome reveals adaptation to photosymbiosis, coevolution with viruses, and cryptic sex.</title>
        <authorList>
            <person name="Blanc G."/>
            <person name="Duncan G."/>
            <person name="Agarkova I."/>
            <person name="Borodovsky M."/>
            <person name="Gurnon J."/>
            <person name="Kuo A."/>
            <person name="Lindquist E."/>
            <person name="Lucas S."/>
            <person name="Pangilinan J."/>
            <person name="Polle J."/>
            <person name="Salamov A."/>
            <person name="Terry A."/>
            <person name="Yamada T."/>
            <person name="Dunigan D.D."/>
            <person name="Grigoriev I.V."/>
            <person name="Claverie J.M."/>
            <person name="Van Etten J.L."/>
        </authorList>
    </citation>
    <scope>NUCLEOTIDE SEQUENCE [LARGE SCALE GENOMIC DNA]</scope>
    <source>
        <strain evidence="11 12">NC64A</strain>
    </source>
</reference>
<accession>E1ZJ20</accession>
<keyword evidence="3" id="KW-0410">Iron transport</keyword>
<keyword evidence="7 9" id="KW-0472">Membrane</keyword>